<evidence type="ECO:0000313" key="3">
    <source>
        <dbReference type="Proteomes" id="UP001194746"/>
    </source>
</evidence>
<protein>
    <submittedName>
        <fullName evidence="2">Uncharacterized protein</fullName>
    </submittedName>
</protein>
<dbReference type="AlphaFoldDB" id="A0AAD4CGA6"/>
<comment type="caution">
    <text evidence="2">The sequence shown here is derived from an EMBL/GenBank/DDBJ whole genome shotgun (WGS) entry which is preliminary data.</text>
</comment>
<reference evidence="2" key="1">
    <citation type="journal article" date="2019" name="Beilstein J. Org. Chem.">
        <title>Nanangenines: drimane sesquiterpenoids as the dominant metabolite cohort of a novel Australian fungus, Aspergillus nanangensis.</title>
        <authorList>
            <person name="Lacey H.J."/>
            <person name="Gilchrist C.L.M."/>
            <person name="Crombie A."/>
            <person name="Kalaitzis J.A."/>
            <person name="Vuong D."/>
            <person name="Rutledge P.J."/>
            <person name="Turner P."/>
            <person name="Pitt J.I."/>
            <person name="Lacey E."/>
            <person name="Chooi Y.H."/>
            <person name="Piggott A.M."/>
        </authorList>
    </citation>
    <scope>NUCLEOTIDE SEQUENCE</scope>
    <source>
        <strain evidence="2">MST-FP2251</strain>
    </source>
</reference>
<gene>
    <name evidence="2" type="ORF">FE257_012159</name>
</gene>
<organism evidence="2 3">
    <name type="scientific">Aspergillus nanangensis</name>
    <dbReference type="NCBI Taxonomy" id="2582783"/>
    <lineage>
        <taxon>Eukaryota</taxon>
        <taxon>Fungi</taxon>
        <taxon>Dikarya</taxon>
        <taxon>Ascomycota</taxon>
        <taxon>Pezizomycotina</taxon>
        <taxon>Eurotiomycetes</taxon>
        <taxon>Eurotiomycetidae</taxon>
        <taxon>Eurotiales</taxon>
        <taxon>Aspergillaceae</taxon>
        <taxon>Aspergillus</taxon>
        <taxon>Aspergillus subgen. Circumdati</taxon>
    </lineage>
</organism>
<sequence length="428" mass="49021">MGPPNLSTLPYVILDLILQKQLREEESYYLEYVTSFAQTSKSLYAAAIPRLFRCVSMCVHDAENLATTCEKISSSENSISCPGMIAEGLLDTIHEFQPACHLHIKDFDLPCSDPRATALTDLDWKIIFSPCLSSIYLRYRDVKLSIYIKVIRRMVSGLAPRLKSVETAQDWGDWDGMDNINHDTSENDDLLSVPEIDFQGLFTNKELPFVKGTLANLWLSGSPFSEDLETWSQITDFRCLESLGFDPTLRLLYDLEKSRHTFPLLDELQLRFKDPEVGDDMKEEIEKFFDRLNPLRSLRLDYYPGDYEELLRKVMKRHAVCLDVLTLDGTAIPCTSGVPRETAVNKSFIGSIWKRVNGSTLESRLRSAIRMYPKVTKEDSGDENYTGEQKWCLSKDNLLWSRRSQLSVSAPGKTKKHKKAPFWRQSKL</sequence>
<accession>A0AAD4CGA6</accession>
<feature type="region of interest" description="Disordered" evidence="1">
    <location>
        <begin position="407"/>
        <end position="428"/>
    </location>
</feature>
<keyword evidence="3" id="KW-1185">Reference proteome</keyword>
<proteinExistence type="predicted"/>
<evidence type="ECO:0000256" key="1">
    <source>
        <dbReference type="SAM" id="MobiDB-lite"/>
    </source>
</evidence>
<evidence type="ECO:0000313" key="2">
    <source>
        <dbReference type="EMBL" id="KAF9885981.1"/>
    </source>
</evidence>
<name>A0AAD4CGA6_ASPNN</name>
<dbReference type="EMBL" id="VCAU01000085">
    <property type="protein sequence ID" value="KAF9885981.1"/>
    <property type="molecule type" value="Genomic_DNA"/>
</dbReference>
<reference evidence="2" key="2">
    <citation type="submission" date="2020-02" db="EMBL/GenBank/DDBJ databases">
        <authorList>
            <person name="Gilchrist C.L.M."/>
            <person name="Chooi Y.-H."/>
        </authorList>
    </citation>
    <scope>NUCLEOTIDE SEQUENCE</scope>
    <source>
        <strain evidence="2">MST-FP2251</strain>
    </source>
</reference>
<feature type="compositionally biased region" description="Basic residues" evidence="1">
    <location>
        <begin position="413"/>
        <end position="428"/>
    </location>
</feature>
<dbReference type="Proteomes" id="UP001194746">
    <property type="component" value="Unassembled WGS sequence"/>
</dbReference>